<dbReference type="Proteomes" id="UP000056453">
    <property type="component" value="Unassembled WGS sequence"/>
</dbReference>
<proteinExistence type="predicted"/>
<protein>
    <submittedName>
        <fullName evidence="2">Uncharacterized protein</fullName>
    </submittedName>
</protein>
<dbReference type="EMBL" id="LOZE01000047">
    <property type="protein sequence ID" value="KVM33841.1"/>
    <property type="molecule type" value="Genomic_DNA"/>
</dbReference>
<reference evidence="7" key="5">
    <citation type="submission" date="2016-08" db="EMBL/GenBank/DDBJ databases">
        <authorList>
            <person name="Price E.P."/>
            <person name="Currie B.J."/>
            <person name="Wagner D.M."/>
        </authorList>
    </citation>
    <scope>NUCLEOTIDE SEQUENCE</scope>
    <source>
        <strain evidence="7">MSMB0103</strain>
    </source>
</reference>
<dbReference type="EMBL" id="LPHD01000214">
    <property type="protein sequence ID" value="KWA70415.1"/>
    <property type="molecule type" value="Genomic_DNA"/>
</dbReference>
<evidence type="ECO:0000313" key="12">
    <source>
        <dbReference type="Proteomes" id="UP000070119"/>
    </source>
</evidence>
<dbReference type="RefSeq" id="WP_010092392.1">
    <property type="nucleotide sequence ID" value="NZ_CM003771.1"/>
</dbReference>
<keyword evidence="8" id="KW-1185">Reference proteome</keyword>
<dbReference type="EMBL" id="MEAU01000021">
    <property type="protein sequence ID" value="OJA46743.1"/>
    <property type="molecule type" value="Genomic_DNA"/>
</dbReference>
<dbReference type="EMBL" id="LOXM01000255">
    <property type="protein sequence ID" value="KVG56559.1"/>
    <property type="molecule type" value="Genomic_DNA"/>
</dbReference>
<dbReference type="Proteomes" id="UP000183667">
    <property type="component" value="Unassembled WGS sequence"/>
</dbReference>
<evidence type="ECO:0000313" key="4">
    <source>
        <dbReference type="EMBL" id="KVP91841.1"/>
    </source>
</evidence>
<dbReference type="Proteomes" id="UP000060630">
    <property type="component" value="Unassembled WGS sequence"/>
</dbReference>
<dbReference type="Proteomes" id="UP000061665">
    <property type="component" value="Unassembled WGS sequence"/>
</dbReference>
<dbReference type="EMBL" id="CP013446">
    <property type="protein sequence ID" value="AOK23348.1"/>
    <property type="molecule type" value="Genomic_DNA"/>
</dbReference>
<evidence type="ECO:0000313" key="3">
    <source>
        <dbReference type="EMBL" id="KVM33841.1"/>
    </source>
</evidence>
<dbReference type="AlphaFoldDB" id="A0A102ZPK4"/>
<evidence type="ECO:0000313" key="11">
    <source>
        <dbReference type="Proteomes" id="UP000064029"/>
    </source>
</evidence>
<dbReference type="STRING" id="101571.WJ32_09065"/>
<evidence type="ECO:0000313" key="8">
    <source>
        <dbReference type="Proteomes" id="UP000056453"/>
    </source>
</evidence>
<evidence type="ECO:0000313" key="5">
    <source>
        <dbReference type="EMBL" id="KWA70415.1"/>
    </source>
</evidence>
<dbReference type="Proteomes" id="UP000064029">
    <property type="component" value="Unassembled WGS sequence"/>
</dbReference>
<reference evidence="1 13" key="3">
    <citation type="submission" date="2015-12" db="EMBL/GenBank/DDBJ databases">
        <title>Diversity of Burkholderia near neighbor genomes.</title>
        <authorList>
            <person name="Sahl J."/>
            <person name="Wagner D."/>
            <person name="Keim P."/>
        </authorList>
    </citation>
    <scope>NUCLEOTIDE SEQUENCE [LARGE SCALE GENOMIC DNA]</scope>
    <source>
        <strain evidence="1 13">MSMB1189WGS</strain>
    </source>
</reference>
<name>A0A102ZPK4_9BURK</name>
<sequence>MSDFDKTTSGSIGGLIAGIAMIAAGIGVGVYPALRQAPARLSEFVAVGIMMLGAFVVVYQGHELRRKRLR</sequence>
<evidence type="ECO:0000313" key="10">
    <source>
        <dbReference type="Proteomes" id="UP000061665"/>
    </source>
</evidence>
<evidence type="ECO:0000313" key="13">
    <source>
        <dbReference type="Proteomes" id="UP000095100"/>
    </source>
</evidence>
<reference evidence="6 12" key="2">
    <citation type="submission" date="2015-11" db="EMBL/GenBank/DDBJ databases">
        <authorList>
            <person name="Sahl J."/>
            <person name="Wagner D."/>
            <person name="Keim P."/>
        </authorList>
    </citation>
    <scope>NUCLEOTIDE SEQUENCE [LARGE SCALE GENOMIC DNA]</scope>
    <source>
        <strain evidence="6 12">MSMB1157</strain>
    </source>
</reference>
<organism evidence="2 11">
    <name type="scientific">Burkholderia ubonensis</name>
    <dbReference type="NCBI Taxonomy" id="101571"/>
    <lineage>
        <taxon>Bacteria</taxon>
        <taxon>Pseudomonadati</taxon>
        <taxon>Pseudomonadota</taxon>
        <taxon>Betaproteobacteria</taxon>
        <taxon>Burkholderiales</taxon>
        <taxon>Burkholderiaceae</taxon>
        <taxon>Burkholderia</taxon>
        <taxon>Burkholderia cepacia complex</taxon>
    </lineage>
</organism>
<dbReference type="EMBL" id="LNJU01000001">
    <property type="protein sequence ID" value="KWZ60544.1"/>
    <property type="molecule type" value="Genomic_DNA"/>
</dbReference>
<dbReference type="EMBL" id="LPBJ01000086">
    <property type="protein sequence ID" value="KVP91841.1"/>
    <property type="molecule type" value="Genomic_DNA"/>
</dbReference>
<evidence type="ECO:0000313" key="9">
    <source>
        <dbReference type="Proteomes" id="UP000060630"/>
    </source>
</evidence>
<evidence type="ECO:0000313" key="1">
    <source>
        <dbReference type="EMBL" id="AOK23348.1"/>
    </source>
</evidence>
<reference evidence="8 9" key="1">
    <citation type="submission" date="2015-11" db="EMBL/GenBank/DDBJ databases">
        <title>Expanding the genomic diversity of Burkholderia species for the development of highly accurate diagnostics.</title>
        <authorList>
            <person name="Sahl J."/>
            <person name="Keim P."/>
            <person name="Wagner D."/>
        </authorList>
    </citation>
    <scope>NUCLEOTIDE SEQUENCE [LARGE SCALE GENOMIC DNA]</scope>
    <source>
        <strain evidence="4 8">MSMB1808WGS</strain>
        <strain evidence="2 11">MSMB2036</strain>
        <strain evidence="3 10">MSMB2058</strain>
        <strain evidence="5 9">MSMB2087WGS</strain>
    </source>
</reference>
<evidence type="ECO:0000313" key="2">
    <source>
        <dbReference type="EMBL" id="KVG56559.1"/>
    </source>
</evidence>
<dbReference type="Proteomes" id="UP000070119">
    <property type="component" value="Chromosome 1"/>
</dbReference>
<evidence type="ECO:0000313" key="6">
    <source>
        <dbReference type="EMBL" id="KWZ60544.1"/>
    </source>
</evidence>
<accession>A0A102ZPK4</accession>
<reference evidence="14" key="4">
    <citation type="submission" date="2016-08" db="EMBL/GenBank/DDBJ databases">
        <title>Population biology and virulence potential of Burkholderia ubonensis.</title>
        <authorList>
            <person name="Price E.P."/>
            <person name="Currie B.J."/>
            <person name="Wagner D.M."/>
        </authorList>
    </citation>
    <scope>NUCLEOTIDE SEQUENCE [LARGE SCALE GENOMIC DNA]</scope>
    <source>
        <strain evidence="14">MSMB0103</strain>
    </source>
</reference>
<evidence type="ECO:0000313" key="7">
    <source>
        <dbReference type="EMBL" id="OJA46743.1"/>
    </source>
</evidence>
<gene>
    <name evidence="7" type="ORF">BGV66_15120</name>
    <name evidence="2" type="ORF">WJ33_37730</name>
    <name evidence="3" type="ORF">WJ53_35025</name>
    <name evidence="4" type="ORF">WJ96_17030</name>
    <name evidence="6" type="ORF">WK57_08120</name>
    <name evidence="1" type="ORF">WK67_11670</name>
    <name evidence="5" type="ORF">WL29_07750</name>
</gene>
<dbReference type="Proteomes" id="UP000095100">
    <property type="component" value="Chromosome 1"/>
</dbReference>
<evidence type="ECO:0000313" key="14">
    <source>
        <dbReference type="Proteomes" id="UP000183667"/>
    </source>
</evidence>